<dbReference type="Pfam" id="PF13624">
    <property type="entry name" value="SurA_N_3"/>
    <property type="match status" value="1"/>
</dbReference>
<accession>A0A381SS37</accession>
<dbReference type="PANTHER" id="PTHR47529:SF1">
    <property type="entry name" value="PERIPLASMIC CHAPERONE PPID"/>
    <property type="match status" value="1"/>
</dbReference>
<reference evidence="6" key="1">
    <citation type="submission" date="2018-05" db="EMBL/GenBank/DDBJ databases">
        <authorList>
            <person name="Lanie J.A."/>
            <person name="Ng W.-L."/>
            <person name="Kazmierczak K.M."/>
            <person name="Andrzejewski T.M."/>
            <person name="Davidsen T.M."/>
            <person name="Wayne K.J."/>
            <person name="Tettelin H."/>
            <person name="Glass J.I."/>
            <person name="Rusch D."/>
            <person name="Podicherti R."/>
            <person name="Tsui H.-C.T."/>
            <person name="Winkler M.E."/>
        </authorList>
    </citation>
    <scope>NUCLEOTIDE SEQUENCE</scope>
</reference>
<evidence type="ECO:0000256" key="4">
    <source>
        <dbReference type="ARBA" id="ARBA00023186"/>
    </source>
</evidence>
<dbReference type="AlphaFoldDB" id="A0A381SS37"/>
<feature type="transmembrane region" description="Helical" evidence="5">
    <location>
        <begin position="12"/>
        <end position="35"/>
    </location>
</feature>
<dbReference type="InterPro" id="IPR052029">
    <property type="entry name" value="PpiD_chaperone"/>
</dbReference>
<evidence type="ECO:0000256" key="2">
    <source>
        <dbReference type="ARBA" id="ARBA00022475"/>
    </source>
</evidence>
<evidence type="ECO:0000256" key="3">
    <source>
        <dbReference type="ARBA" id="ARBA00023136"/>
    </source>
</evidence>
<evidence type="ECO:0000313" key="6">
    <source>
        <dbReference type="EMBL" id="SVA06820.1"/>
    </source>
</evidence>
<evidence type="ECO:0000256" key="1">
    <source>
        <dbReference type="ARBA" id="ARBA00004236"/>
    </source>
</evidence>
<sequence length="484" mass="56944">MLSSIRKFSKTFAAKIFIAIIALPFIFWGMGPLFVSGEKNVLLEINDNKINSEEFITYIQKINLNRDEVERIGKSKIFDQILTNYISEKIIAIETEKKGIQLTDRALKNILINDKYFLKDGKFSRTKYEKFLLKNRYAAPIYERSVANVELKGQLLTYYGGGIKLPKFIINDSYKRENQIKEIDFIDLNKIYSKNTPSEEDIKSFYEKNKSLFKEKFKTFKYLELTPEILTEKKDFDEDYFKKLDSIENDILDGKTFDSIVSRNKQKVINIKLVNSRKSNQDGVFLKKINDTLLKKIFSIENKNKPEFISFNNNYYVAEVLDEKDMVLTLKDQEFKKKIMAQLEINFIIKENAKLLEKIRNKKFHEKEMLQLSKKNNVTINKAKINNIKDTSKFSPNLLKTIYKFNSGQIFVLSDDLLKKNYLVRITKEKDPKIDPNSDIYKQYVAKANAEYISKVYKSYDNYINANYKIDVNNKVLERLKNSF</sequence>
<keyword evidence="3 5" id="KW-0472">Membrane</keyword>
<proteinExistence type="predicted"/>
<evidence type="ECO:0008006" key="7">
    <source>
        <dbReference type="Google" id="ProtNLM"/>
    </source>
</evidence>
<organism evidence="6">
    <name type="scientific">marine metagenome</name>
    <dbReference type="NCBI Taxonomy" id="408172"/>
    <lineage>
        <taxon>unclassified sequences</taxon>
        <taxon>metagenomes</taxon>
        <taxon>ecological metagenomes</taxon>
    </lineage>
</organism>
<keyword evidence="5" id="KW-1133">Transmembrane helix</keyword>
<keyword evidence="5" id="KW-0812">Transmembrane</keyword>
<evidence type="ECO:0000256" key="5">
    <source>
        <dbReference type="SAM" id="Phobius"/>
    </source>
</evidence>
<keyword evidence="2" id="KW-1003">Cell membrane</keyword>
<dbReference type="PANTHER" id="PTHR47529">
    <property type="entry name" value="PEPTIDYL-PROLYL CIS-TRANS ISOMERASE D"/>
    <property type="match status" value="1"/>
</dbReference>
<dbReference type="GO" id="GO:0005886">
    <property type="term" value="C:plasma membrane"/>
    <property type="evidence" value="ECO:0007669"/>
    <property type="project" value="UniProtKB-SubCell"/>
</dbReference>
<dbReference type="SUPFAM" id="SSF109998">
    <property type="entry name" value="Triger factor/SurA peptide-binding domain-like"/>
    <property type="match status" value="1"/>
</dbReference>
<name>A0A381SS37_9ZZZZ</name>
<comment type="subcellular location">
    <subcellularLocation>
        <location evidence="1">Cell membrane</location>
    </subcellularLocation>
</comment>
<gene>
    <name evidence="6" type="ORF">METZ01_LOCUS59674</name>
</gene>
<keyword evidence="4" id="KW-0143">Chaperone</keyword>
<protein>
    <recommendedName>
        <fullName evidence="7">PpiC domain-containing protein</fullName>
    </recommendedName>
</protein>
<dbReference type="EMBL" id="UINC01003495">
    <property type="protein sequence ID" value="SVA06820.1"/>
    <property type="molecule type" value="Genomic_DNA"/>
</dbReference>
<dbReference type="InterPro" id="IPR027304">
    <property type="entry name" value="Trigger_fact/SurA_dom_sf"/>
</dbReference>